<evidence type="ECO:0000259" key="1">
    <source>
        <dbReference type="Pfam" id="PF01425"/>
    </source>
</evidence>
<proteinExistence type="predicted"/>
<dbReference type="InterPro" id="IPR023631">
    <property type="entry name" value="Amidase_dom"/>
</dbReference>
<dbReference type="GO" id="GO:0003824">
    <property type="term" value="F:catalytic activity"/>
    <property type="evidence" value="ECO:0007669"/>
    <property type="project" value="InterPro"/>
</dbReference>
<dbReference type="EMBL" id="BSUM01000001">
    <property type="protein sequence ID" value="GMA33155.1"/>
    <property type="molecule type" value="Genomic_DNA"/>
</dbReference>
<gene>
    <name evidence="2" type="ORF">GCM10025875_31470</name>
</gene>
<dbReference type="RefSeq" id="WP_284251828.1">
    <property type="nucleotide sequence ID" value="NZ_BSUM01000001.1"/>
</dbReference>
<feature type="domain" description="Amidase" evidence="1">
    <location>
        <begin position="34"/>
        <end position="456"/>
    </location>
</feature>
<dbReference type="InterPro" id="IPR000120">
    <property type="entry name" value="Amidase"/>
</dbReference>
<dbReference type="Gene3D" id="3.90.1300.10">
    <property type="entry name" value="Amidase signature (AS) domain"/>
    <property type="match status" value="1"/>
</dbReference>
<accession>A0AA37XIL3</accession>
<comment type="caution">
    <text evidence="2">The sequence shown here is derived from an EMBL/GenBank/DDBJ whole genome shotgun (WGS) entry which is preliminary data.</text>
</comment>
<organism evidence="2 3">
    <name type="scientific">Litorihabitans aurantiacus</name>
    <dbReference type="NCBI Taxonomy" id="1930061"/>
    <lineage>
        <taxon>Bacteria</taxon>
        <taxon>Bacillati</taxon>
        <taxon>Actinomycetota</taxon>
        <taxon>Actinomycetes</taxon>
        <taxon>Micrococcales</taxon>
        <taxon>Beutenbergiaceae</taxon>
        <taxon>Litorihabitans</taxon>
    </lineage>
</organism>
<dbReference type="AlphaFoldDB" id="A0AA37XIL3"/>
<evidence type="ECO:0000313" key="3">
    <source>
        <dbReference type="Proteomes" id="UP001157161"/>
    </source>
</evidence>
<protein>
    <submittedName>
        <fullName evidence="2">Amidase</fullName>
    </submittedName>
</protein>
<dbReference type="InterPro" id="IPR036928">
    <property type="entry name" value="AS_sf"/>
</dbReference>
<dbReference type="PANTHER" id="PTHR11895">
    <property type="entry name" value="TRANSAMIDASE"/>
    <property type="match status" value="1"/>
</dbReference>
<dbReference type="PANTHER" id="PTHR11895:SF176">
    <property type="entry name" value="AMIDASE AMID-RELATED"/>
    <property type="match status" value="1"/>
</dbReference>
<name>A0AA37XIL3_9MICO</name>
<keyword evidence="3" id="KW-1185">Reference proteome</keyword>
<reference evidence="2" key="2">
    <citation type="submission" date="2023-02" db="EMBL/GenBank/DDBJ databases">
        <authorList>
            <person name="Sun Q."/>
            <person name="Mori K."/>
        </authorList>
    </citation>
    <scope>NUCLEOTIDE SEQUENCE</scope>
    <source>
        <strain evidence="2">NBRC 112290</strain>
    </source>
</reference>
<reference evidence="2" key="1">
    <citation type="journal article" date="2014" name="Int. J. Syst. Evol. Microbiol.">
        <title>Complete genome sequence of Corynebacterium casei LMG S-19264T (=DSM 44701T), isolated from a smear-ripened cheese.</title>
        <authorList>
            <consortium name="US DOE Joint Genome Institute (JGI-PGF)"/>
            <person name="Walter F."/>
            <person name="Albersmeier A."/>
            <person name="Kalinowski J."/>
            <person name="Ruckert C."/>
        </authorList>
    </citation>
    <scope>NUCLEOTIDE SEQUENCE</scope>
    <source>
        <strain evidence="2">NBRC 112290</strain>
    </source>
</reference>
<sequence length="484" mass="48882">MTAPGTGLDHGLAAGLDTVAQARALLEAGATSTELVGAALARATEVEHLAAFASVDGERALARAARLDGAAPLGPLHGVPIVLKDNVAQAGLANRAGSRVLPDVPAPADATVTARLEAAGAVVVGRTNMHELAWGGTTDNPHLGTCRNPWDPARVAAGSSGGTAAAVAAGVVPVGIGTDTGGSVRLPSAVTNLTGLRPTLGAIPTDGVVPLAWTLDTVGPMGRSAADCLALWDVIADAPAGRPSGAQVPVPLVPADGGPADAPFAGLRVGVLTDHALRDLQPGVELAVLGLLGSLLHGGAVVEEVALPDLELMVDALVVVDAAEPSAVHARSVRDHPELIGADVLAQLLAGAELGAVEYLQAQRFRTHLGAHLERLWSRVDVLVSPTLPFTAPLVGERLVTINGVEVDNLRANMRFTSLPSLTGCPAVSLPAGFDEAGLPVGAQLVAAPGRDRDLLLLAARVQEVTDHHRRRPPSSASSASSAG</sequence>
<evidence type="ECO:0000313" key="2">
    <source>
        <dbReference type="EMBL" id="GMA33155.1"/>
    </source>
</evidence>
<dbReference type="Pfam" id="PF01425">
    <property type="entry name" value="Amidase"/>
    <property type="match status" value="1"/>
</dbReference>
<dbReference type="SUPFAM" id="SSF75304">
    <property type="entry name" value="Amidase signature (AS) enzymes"/>
    <property type="match status" value="1"/>
</dbReference>
<dbReference type="Proteomes" id="UP001157161">
    <property type="component" value="Unassembled WGS sequence"/>
</dbReference>